<evidence type="ECO:0000256" key="4">
    <source>
        <dbReference type="ARBA" id="ARBA00023224"/>
    </source>
</evidence>
<evidence type="ECO:0000256" key="5">
    <source>
        <dbReference type="PIRSR" id="PIRSR601019-2"/>
    </source>
</evidence>
<dbReference type="Gene3D" id="3.40.50.300">
    <property type="entry name" value="P-loop containing nucleotide triphosphate hydrolases"/>
    <property type="match status" value="1"/>
</dbReference>
<keyword evidence="5" id="KW-0460">Magnesium</keyword>
<name>A0A6I9TJS2_SESIN</name>
<protein>
    <submittedName>
        <fullName evidence="8">Extra-large guanine nucleotide-binding protein 1-like</fullName>
    </submittedName>
</protein>
<keyword evidence="1 5" id="KW-0479">Metal-binding</keyword>
<dbReference type="InterPro" id="IPR011025">
    <property type="entry name" value="GproteinA_insert"/>
</dbReference>
<evidence type="ECO:0000256" key="3">
    <source>
        <dbReference type="ARBA" id="ARBA00023134"/>
    </source>
</evidence>
<sequence>MDYNFFVLFLVYSYASFVNCPNPRIALQKCGSYADGSCWFCHARIRKISQDFGKLQWARDIINIMSRIVYDNWERLVVATLRREQLWELFHAHSRTPSVSSSGSGFSFSSPLLELPFDFSSSSSWYQQNSVRETHIRGYKANDLEVAALAGIIKAEKSPEVRQLAPGDIFVNGKALTSRELAMLQSCRYPPKKLTPGNYWYDRVSGLWGKQGRKPSQMISAQLDIAGRLEQHASNGNTLVFVNGREITRVELRMLKFAGVRCHPDLRLWMYEDGLYQEEGTNVIRGNIWGKVGVKLLCSMLSLPFPPKSSYTPGESSVPDHFEQGAIQKILLIGCRGSGTSTIFKQAIFLYTDQTSLLDEFEHIKLLIQSNLYHYMSILLEGREHFEEENLNESRRNKSADRQGFAGDADADASDEKCIYSFSPRMKALSDWLLYIKASTSSDVFSAAFIESSAPLLKELWSDPATQQTFSRRSELKELSTAANYFLNRAVDILKPDYDPSKDILYAEGFPSSPSYLDFSFPPPHNDEYYSGDKLHFTRYQLIRSTSNRVDDHNELLEKFEDVEMVVFCVSLSDYDEFVIDENGVSVNKMMHDRKCFESMVTNPLFDQTPFLLLLTKYDLFEQKIEHFPLDKCDWFNDFLPVRSAYSDRRVGASDAEKGFYYISVKFKDLYNNLTGRKKLYVAKVACLEQESTDAALRYAREVLEWEEETSKYYDTDYFSEDSFYSEEDS</sequence>
<dbReference type="GO" id="GO:0005834">
    <property type="term" value="C:heterotrimeric G-protein complex"/>
    <property type="evidence" value="ECO:0007669"/>
    <property type="project" value="TreeGrafter"/>
</dbReference>
<dbReference type="SUPFAM" id="SSF52540">
    <property type="entry name" value="P-loop containing nucleoside triphosphate hydrolases"/>
    <property type="match status" value="1"/>
</dbReference>
<evidence type="ECO:0000313" key="8">
    <source>
        <dbReference type="RefSeq" id="XP_011085516.1"/>
    </source>
</evidence>
<dbReference type="InterPro" id="IPR001019">
    <property type="entry name" value="Gprotein_alpha_su"/>
</dbReference>
<keyword evidence="6" id="KW-0732">Signal</keyword>
<proteinExistence type="predicted"/>
<dbReference type="GO" id="GO:0007188">
    <property type="term" value="P:adenylate cyclase-modulating G protein-coupled receptor signaling pathway"/>
    <property type="evidence" value="ECO:0007669"/>
    <property type="project" value="TreeGrafter"/>
</dbReference>
<dbReference type="RefSeq" id="XP_011085516.1">
    <property type="nucleotide sequence ID" value="XM_011087214.2"/>
</dbReference>
<dbReference type="KEGG" id="sind:105167470"/>
<dbReference type="SUPFAM" id="SSF47895">
    <property type="entry name" value="Transducin (alpha subunit), insertion domain"/>
    <property type="match status" value="1"/>
</dbReference>
<organism evidence="7 8">
    <name type="scientific">Sesamum indicum</name>
    <name type="common">Oriental sesame</name>
    <name type="synonym">Sesamum orientale</name>
    <dbReference type="NCBI Taxonomy" id="4182"/>
    <lineage>
        <taxon>Eukaryota</taxon>
        <taxon>Viridiplantae</taxon>
        <taxon>Streptophyta</taxon>
        <taxon>Embryophyta</taxon>
        <taxon>Tracheophyta</taxon>
        <taxon>Spermatophyta</taxon>
        <taxon>Magnoliopsida</taxon>
        <taxon>eudicotyledons</taxon>
        <taxon>Gunneridae</taxon>
        <taxon>Pentapetalae</taxon>
        <taxon>asterids</taxon>
        <taxon>lamiids</taxon>
        <taxon>Lamiales</taxon>
        <taxon>Pedaliaceae</taxon>
        <taxon>Sesamum</taxon>
    </lineage>
</organism>
<keyword evidence="2" id="KW-0547">Nucleotide-binding</keyword>
<dbReference type="GO" id="GO:0005525">
    <property type="term" value="F:GTP binding"/>
    <property type="evidence" value="ECO:0007669"/>
    <property type="project" value="UniProtKB-KW"/>
</dbReference>
<evidence type="ECO:0000256" key="2">
    <source>
        <dbReference type="ARBA" id="ARBA00022741"/>
    </source>
</evidence>
<dbReference type="InParanoid" id="A0A6I9TJS2"/>
<dbReference type="PANTHER" id="PTHR10218">
    <property type="entry name" value="GTP-BINDING PROTEIN ALPHA SUBUNIT"/>
    <property type="match status" value="1"/>
</dbReference>
<dbReference type="GeneID" id="105167470"/>
<evidence type="ECO:0000256" key="6">
    <source>
        <dbReference type="SAM" id="SignalP"/>
    </source>
</evidence>
<dbReference type="GO" id="GO:0046872">
    <property type="term" value="F:metal ion binding"/>
    <property type="evidence" value="ECO:0007669"/>
    <property type="project" value="UniProtKB-KW"/>
</dbReference>
<dbReference type="PRINTS" id="PR00318">
    <property type="entry name" value="GPROTEINA"/>
</dbReference>
<evidence type="ECO:0000256" key="1">
    <source>
        <dbReference type="ARBA" id="ARBA00022723"/>
    </source>
</evidence>
<dbReference type="InterPro" id="IPR027417">
    <property type="entry name" value="P-loop_NTPase"/>
</dbReference>
<dbReference type="Proteomes" id="UP000504604">
    <property type="component" value="Linkage group LG8"/>
</dbReference>
<dbReference type="FunFam" id="3.40.50.300:FF:000692">
    <property type="entry name" value="Guanine nucleotide-binding protein subunit alpha"/>
    <property type="match status" value="1"/>
</dbReference>
<feature type="binding site" evidence="5">
    <location>
        <position position="341"/>
    </location>
    <ligand>
        <name>Mg(2+)</name>
        <dbReference type="ChEBI" id="CHEBI:18420"/>
    </ligand>
</feature>
<dbReference type="GO" id="GO:0003924">
    <property type="term" value="F:GTPase activity"/>
    <property type="evidence" value="ECO:0007669"/>
    <property type="project" value="InterPro"/>
</dbReference>
<dbReference type="GO" id="GO:0005737">
    <property type="term" value="C:cytoplasm"/>
    <property type="evidence" value="ECO:0007669"/>
    <property type="project" value="TreeGrafter"/>
</dbReference>
<keyword evidence="4" id="KW-0807">Transducer</keyword>
<dbReference type="PANTHER" id="PTHR10218:SF222">
    <property type="entry name" value="EXTRA-LARGE GUANINE NUCLEOTIDE-BINDING PROTEIN 1"/>
    <property type="match status" value="1"/>
</dbReference>
<feature type="signal peptide" evidence="6">
    <location>
        <begin position="1"/>
        <end position="20"/>
    </location>
</feature>
<accession>A0A6I9TJS2</accession>
<feature type="chain" id="PRO_5026889869" evidence="6">
    <location>
        <begin position="21"/>
        <end position="730"/>
    </location>
</feature>
<keyword evidence="7" id="KW-1185">Reference proteome</keyword>
<evidence type="ECO:0000313" key="7">
    <source>
        <dbReference type="Proteomes" id="UP000504604"/>
    </source>
</evidence>
<dbReference type="PROSITE" id="PS51882">
    <property type="entry name" value="G_ALPHA"/>
    <property type="match status" value="1"/>
</dbReference>
<reference evidence="8" key="1">
    <citation type="submission" date="2025-08" db="UniProtKB">
        <authorList>
            <consortium name="RefSeq"/>
        </authorList>
    </citation>
    <scope>IDENTIFICATION</scope>
</reference>
<keyword evidence="3" id="KW-0342">GTP-binding</keyword>
<dbReference type="SMART" id="SM00275">
    <property type="entry name" value="G_alpha"/>
    <property type="match status" value="1"/>
</dbReference>
<dbReference type="OrthoDB" id="5817230at2759"/>
<gene>
    <name evidence="8" type="primary">LOC105167470</name>
</gene>
<dbReference type="GO" id="GO:0031683">
    <property type="term" value="F:G-protein beta/gamma-subunit complex binding"/>
    <property type="evidence" value="ECO:0007669"/>
    <property type="project" value="InterPro"/>
</dbReference>
<dbReference type="Gene3D" id="1.10.400.10">
    <property type="entry name" value="GI Alpha 1, domain 2-like"/>
    <property type="match status" value="1"/>
</dbReference>
<dbReference type="GO" id="GO:0001664">
    <property type="term" value="F:G protein-coupled receptor binding"/>
    <property type="evidence" value="ECO:0007669"/>
    <property type="project" value="TreeGrafter"/>
</dbReference>
<dbReference type="Pfam" id="PF00503">
    <property type="entry name" value="G-alpha"/>
    <property type="match status" value="1"/>
</dbReference>
<dbReference type="AlphaFoldDB" id="A0A6I9TJS2"/>